<reference evidence="1" key="1">
    <citation type="submission" date="2021-06" db="EMBL/GenBank/DDBJ databases">
        <authorList>
            <person name="Kallberg Y."/>
            <person name="Tangrot J."/>
            <person name="Rosling A."/>
        </authorList>
    </citation>
    <scope>NUCLEOTIDE SEQUENCE</scope>
    <source>
        <strain evidence="1">MA461A</strain>
    </source>
</reference>
<dbReference type="Proteomes" id="UP000789920">
    <property type="component" value="Unassembled WGS sequence"/>
</dbReference>
<feature type="non-terminal residue" evidence="1">
    <location>
        <position position="55"/>
    </location>
</feature>
<accession>A0ACA9S9Y9</accession>
<protein>
    <submittedName>
        <fullName evidence="1">12634_t:CDS:1</fullName>
    </submittedName>
</protein>
<evidence type="ECO:0000313" key="1">
    <source>
        <dbReference type="EMBL" id="CAG8832994.1"/>
    </source>
</evidence>
<sequence>ARCATELFVIVVTDSLAEKKDNMNLYIPEFLEGIVTQYQDIFLEELSKELLAKRS</sequence>
<organism evidence="1 2">
    <name type="scientific">Racocetra persica</name>
    <dbReference type="NCBI Taxonomy" id="160502"/>
    <lineage>
        <taxon>Eukaryota</taxon>
        <taxon>Fungi</taxon>
        <taxon>Fungi incertae sedis</taxon>
        <taxon>Mucoromycota</taxon>
        <taxon>Glomeromycotina</taxon>
        <taxon>Glomeromycetes</taxon>
        <taxon>Diversisporales</taxon>
        <taxon>Gigasporaceae</taxon>
        <taxon>Racocetra</taxon>
    </lineage>
</organism>
<comment type="caution">
    <text evidence="1">The sequence shown here is derived from an EMBL/GenBank/DDBJ whole genome shotgun (WGS) entry which is preliminary data.</text>
</comment>
<keyword evidence="2" id="KW-1185">Reference proteome</keyword>
<evidence type="ECO:0000313" key="2">
    <source>
        <dbReference type="Proteomes" id="UP000789920"/>
    </source>
</evidence>
<name>A0ACA9S9Y9_9GLOM</name>
<feature type="non-terminal residue" evidence="1">
    <location>
        <position position="1"/>
    </location>
</feature>
<dbReference type="EMBL" id="CAJVQC010105284">
    <property type="protein sequence ID" value="CAG8832994.1"/>
    <property type="molecule type" value="Genomic_DNA"/>
</dbReference>
<proteinExistence type="predicted"/>
<gene>
    <name evidence="1" type="ORF">RPERSI_LOCUS28667</name>
</gene>